<dbReference type="EMBL" id="JABELV010000003">
    <property type="protein sequence ID" value="KAG7575496.1"/>
    <property type="molecule type" value="Genomic_DNA"/>
</dbReference>
<evidence type="ECO:0000256" key="3">
    <source>
        <dbReference type="SAM" id="MobiDB-lite"/>
    </source>
</evidence>
<keyword evidence="5" id="KW-1185">Reference proteome</keyword>
<dbReference type="InterPro" id="IPR038324">
    <property type="entry name" value="Rpb4/RPC9_sf"/>
</dbReference>
<evidence type="ECO:0000256" key="1">
    <source>
        <dbReference type="ARBA" id="ARBA00004123"/>
    </source>
</evidence>
<dbReference type="GO" id="GO:0006352">
    <property type="term" value="P:DNA-templated transcription initiation"/>
    <property type="evidence" value="ECO:0007669"/>
    <property type="project" value="InterPro"/>
</dbReference>
<dbReference type="InterPro" id="IPR005574">
    <property type="entry name" value="Rpb4/RPC9"/>
</dbReference>
<dbReference type="GO" id="GO:0030880">
    <property type="term" value="C:RNA polymerase complex"/>
    <property type="evidence" value="ECO:0007669"/>
    <property type="project" value="InterPro"/>
</dbReference>
<comment type="caution">
    <text evidence="4">The sequence shown here is derived from an EMBL/GenBank/DDBJ whole genome shotgun (WGS) entry which is preliminary data.</text>
</comment>
<reference evidence="4" key="1">
    <citation type="submission" date="2020-04" db="EMBL/GenBank/DDBJ databases">
        <title>Analysis of mating type loci in Filobasidium floriforme.</title>
        <authorList>
            <person name="Nowrousian M."/>
        </authorList>
    </citation>
    <scope>NUCLEOTIDE SEQUENCE</scope>
    <source>
        <strain evidence="4">CBS 6242</strain>
    </source>
</reference>
<sequence>MSSRTFRDKIKKQDDDDLTKGKLPKDFEQAIPVTLIEALGLMAKRVQDEKTISAPGMKMDNTVVSGFQSYIVAQQERFGGEVFGSVHDKKRAIRAAYEEYVNEVEMNQLLNLRPRDVEEAKVLVTSLERLESEDEQTALAEVIAIVNREAMAQPGE</sequence>
<dbReference type="GO" id="GO:0005634">
    <property type="term" value="C:nucleus"/>
    <property type="evidence" value="ECO:0007669"/>
    <property type="project" value="UniProtKB-SubCell"/>
</dbReference>
<evidence type="ECO:0000256" key="2">
    <source>
        <dbReference type="ARBA" id="ARBA00023242"/>
    </source>
</evidence>
<dbReference type="OrthoDB" id="2186918at2759"/>
<dbReference type="InterPro" id="IPR010997">
    <property type="entry name" value="HRDC-like_sf"/>
</dbReference>
<accession>A0A8K0NTZ5</accession>
<gene>
    <name evidence="4" type="ORF">FFLO_00315</name>
</gene>
<dbReference type="Pfam" id="PF03874">
    <property type="entry name" value="RNA_pol_Rpb4"/>
    <property type="match status" value="1"/>
</dbReference>
<dbReference type="GO" id="GO:0000166">
    <property type="term" value="F:nucleotide binding"/>
    <property type="evidence" value="ECO:0007669"/>
    <property type="project" value="InterPro"/>
</dbReference>
<evidence type="ECO:0000313" key="5">
    <source>
        <dbReference type="Proteomes" id="UP000812966"/>
    </source>
</evidence>
<comment type="subcellular location">
    <subcellularLocation>
        <location evidence="1">Nucleus</location>
    </subcellularLocation>
</comment>
<protein>
    <recommendedName>
        <fullName evidence="6">RNA polymerase Rpb4/RPC9 core domain-containing protein</fullName>
    </recommendedName>
</protein>
<organism evidence="4 5">
    <name type="scientific">Filobasidium floriforme</name>
    <dbReference type="NCBI Taxonomy" id="5210"/>
    <lineage>
        <taxon>Eukaryota</taxon>
        <taxon>Fungi</taxon>
        <taxon>Dikarya</taxon>
        <taxon>Basidiomycota</taxon>
        <taxon>Agaricomycotina</taxon>
        <taxon>Tremellomycetes</taxon>
        <taxon>Filobasidiales</taxon>
        <taxon>Filobasidiaceae</taxon>
        <taxon>Filobasidium</taxon>
    </lineage>
</organism>
<dbReference type="SUPFAM" id="SSF47819">
    <property type="entry name" value="HRDC-like"/>
    <property type="match status" value="1"/>
</dbReference>
<dbReference type="Gene3D" id="1.20.1250.40">
    <property type="match status" value="1"/>
</dbReference>
<dbReference type="Proteomes" id="UP000812966">
    <property type="component" value="Unassembled WGS sequence"/>
</dbReference>
<dbReference type="AlphaFoldDB" id="A0A8K0NTZ5"/>
<proteinExistence type="predicted"/>
<evidence type="ECO:0008006" key="6">
    <source>
        <dbReference type="Google" id="ProtNLM"/>
    </source>
</evidence>
<keyword evidence="2" id="KW-0539">Nucleus</keyword>
<name>A0A8K0NTZ5_9TREE</name>
<evidence type="ECO:0000313" key="4">
    <source>
        <dbReference type="EMBL" id="KAG7575496.1"/>
    </source>
</evidence>
<feature type="region of interest" description="Disordered" evidence="3">
    <location>
        <begin position="1"/>
        <end position="22"/>
    </location>
</feature>